<dbReference type="Proteomes" id="UP001195769">
    <property type="component" value="Unassembled WGS sequence"/>
</dbReference>
<name>A0AAD4E790_9AGAM</name>
<comment type="caution">
    <text evidence="2">The sequence shown here is derived from an EMBL/GenBank/DDBJ whole genome shotgun (WGS) entry which is preliminary data.</text>
</comment>
<dbReference type="GeneID" id="64661299"/>
<sequence>MAPSRSALDRERHLSKHYNLRSSHFKLKPFLLSSRPFSCTDNDNELLRVEVKITHEAVSKIGTLLSADVIQLRKEVAKAKREIKKASAERDNVTAAHQSTNSYCAVLANYRRRVTMFDLPGGYRTAFHPGMARLSDCANERLPKRFQDHLAPFTTAEVKELCDGPGAIIPGRFYICPTCPAYVGKPPVEIPLLRVKWSTLLLERMVLT</sequence>
<organism evidence="2 3">
    <name type="scientific">Suillus fuscotomentosus</name>
    <dbReference type="NCBI Taxonomy" id="1912939"/>
    <lineage>
        <taxon>Eukaryota</taxon>
        <taxon>Fungi</taxon>
        <taxon>Dikarya</taxon>
        <taxon>Basidiomycota</taxon>
        <taxon>Agaricomycotina</taxon>
        <taxon>Agaricomycetes</taxon>
        <taxon>Agaricomycetidae</taxon>
        <taxon>Boletales</taxon>
        <taxon>Suillineae</taxon>
        <taxon>Suillaceae</taxon>
        <taxon>Suillus</taxon>
    </lineage>
</organism>
<gene>
    <name evidence="2" type="ORF">F5891DRAFT_1188376</name>
</gene>
<dbReference type="RefSeq" id="XP_041226451.1">
    <property type="nucleotide sequence ID" value="XM_041367001.1"/>
</dbReference>
<keyword evidence="1" id="KW-0175">Coiled coil</keyword>
<reference evidence="2" key="1">
    <citation type="journal article" date="2020" name="New Phytol.">
        <title>Comparative genomics reveals dynamic genome evolution in host specialist ectomycorrhizal fungi.</title>
        <authorList>
            <person name="Lofgren L.A."/>
            <person name="Nguyen N.H."/>
            <person name="Vilgalys R."/>
            <person name="Ruytinx J."/>
            <person name="Liao H.L."/>
            <person name="Branco S."/>
            <person name="Kuo A."/>
            <person name="LaButti K."/>
            <person name="Lipzen A."/>
            <person name="Andreopoulos W."/>
            <person name="Pangilinan J."/>
            <person name="Riley R."/>
            <person name="Hundley H."/>
            <person name="Na H."/>
            <person name="Barry K."/>
            <person name="Grigoriev I.V."/>
            <person name="Stajich J.E."/>
            <person name="Kennedy P.G."/>
        </authorList>
    </citation>
    <scope>NUCLEOTIDE SEQUENCE</scope>
    <source>
        <strain evidence="2">FC203</strain>
    </source>
</reference>
<evidence type="ECO:0000256" key="1">
    <source>
        <dbReference type="SAM" id="Coils"/>
    </source>
</evidence>
<protein>
    <submittedName>
        <fullName evidence="2">Uncharacterized protein</fullName>
    </submittedName>
</protein>
<evidence type="ECO:0000313" key="2">
    <source>
        <dbReference type="EMBL" id="KAG1900875.1"/>
    </source>
</evidence>
<keyword evidence="3" id="KW-1185">Reference proteome</keyword>
<evidence type="ECO:0000313" key="3">
    <source>
        <dbReference type="Proteomes" id="UP001195769"/>
    </source>
</evidence>
<dbReference type="AlphaFoldDB" id="A0AAD4E790"/>
<feature type="coiled-coil region" evidence="1">
    <location>
        <begin position="69"/>
        <end position="96"/>
    </location>
</feature>
<proteinExistence type="predicted"/>
<dbReference type="EMBL" id="JABBWK010000025">
    <property type="protein sequence ID" value="KAG1900875.1"/>
    <property type="molecule type" value="Genomic_DNA"/>
</dbReference>
<accession>A0AAD4E790</accession>